<sequence length="992" mass="110900">MAGPMTVHRFNALCLAVLFFIVWPITTANGEKLRVGLIDPIDGYGLPIQHLPDLRRCLVAVDDSGDIGNSIHLAKCFRDVISVPDHSVEGVCGRPVKLPRHWDLNASHRLYRGVACGPWRPRTIVRDTLLEQQSSPQSPDPWSKWKPLVESNVPNDVVVRIDDQGTDDQGTWQVAFDWDANLVIGEDEVFTLPPARLEQPHLFRRDDAILMMQPVGNPTSESADEIRLKCWTISGSTRDTDRRSEPSLLTLLLQASGDLPNERAGIELVWLDVGGLLPADLGAAMDAAQRLDCEVVFANLGQPGNVATDTAQLLASLSHQTGVAVVVNQRTTVAPDFVAHPAKTSIPDIAEFRDRKQPGSSEAFRRATKLMLQDLRSLRHTVAEQPGSEPTGPIDALFGESASAINSQRFQRIDAGMQVVARIPLDAVDGRVRLSDDGPAIPLHQVEGIRLYDLHGQRIGGPELVDGPAFDHGWPTHTLDHRGGYVIAPETIKWKGKVWNTTDRQCRLSWTRGTAPMLEKTTNRTESEQPETIQLIGSQETPDTLLLSAVTRVERLDRKEESEVPSAVRQSASHLLNRGPSVQSWWYRASSNPGTVRHQTVLQELDETVPAWDQSHLQCWTLLETGWLQTPADRLGAFRHSSPQAEWILVQAVKLPTSPKQAPRLVLASRFEQKADDAPWKRTQHQRRASDPVSSTDKRLWVDEYNGTIPSISMHGAEILWYAFHSPAEQSPATRWLRLSANPNEPAEPHDWLWHYDHDPVAELLQQRLLAGSSPSKILSRTPKPEETLDDPVAWRLYLLALDQPTLRKQHLNEVIAAADHVLELCQQRLGPLPGQETSAAPGSETAGPERTPAFSTPPDPAGILAYAWAADAAYRQVRAIGYRELPDVIATHPIKDMESQNREFESAFGRLCGIVDIHDPRFALALVRHDRRRGHPAKAYEVLYRHAHEGPAMPWYFKKERDLWSDSGWEPLRRLGHARWFLRQANEPVMH</sequence>
<dbReference type="Proteomes" id="UP000319004">
    <property type="component" value="Chromosome"/>
</dbReference>
<dbReference type="InterPro" id="IPR046939">
    <property type="entry name" value="TPPII_C_sf"/>
</dbReference>
<protein>
    <submittedName>
        <fullName evidence="2">Uncharacterized protein</fullName>
    </submittedName>
</protein>
<feature type="region of interest" description="Disordered" evidence="1">
    <location>
        <begin position="833"/>
        <end position="856"/>
    </location>
</feature>
<dbReference type="AlphaFoldDB" id="A0A518I050"/>
<dbReference type="Gene3D" id="1.25.40.710">
    <property type="match status" value="1"/>
</dbReference>
<accession>A0A518I050</accession>
<name>A0A518I050_9BACT</name>
<evidence type="ECO:0000256" key="1">
    <source>
        <dbReference type="SAM" id="MobiDB-lite"/>
    </source>
</evidence>
<proteinExistence type="predicted"/>
<evidence type="ECO:0000313" key="2">
    <source>
        <dbReference type="EMBL" id="QDV46491.1"/>
    </source>
</evidence>
<organism evidence="2 3">
    <name type="scientific">Stieleria neptunia</name>
    <dbReference type="NCBI Taxonomy" id="2527979"/>
    <lineage>
        <taxon>Bacteria</taxon>
        <taxon>Pseudomonadati</taxon>
        <taxon>Planctomycetota</taxon>
        <taxon>Planctomycetia</taxon>
        <taxon>Pirellulales</taxon>
        <taxon>Pirellulaceae</taxon>
        <taxon>Stieleria</taxon>
    </lineage>
</organism>
<dbReference type="EMBL" id="CP037423">
    <property type="protein sequence ID" value="QDV46491.1"/>
    <property type="molecule type" value="Genomic_DNA"/>
</dbReference>
<keyword evidence="3" id="KW-1185">Reference proteome</keyword>
<evidence type="ECO:0000313" key="3">
    <source>
        <dbReference type="Proteomes" id="UP000319004"/>
    </source>
</evidence>
<reference evidence="2 3" key="1">
    <citation type="submission" date="2019-03" db="EMBL/GenBank/DDBJ databases">
        <title>Deep-cultivation of Planctomycetes and their phenomic and genomic characterization uncovers novel biology.</title>
        <authorList>
            <person name="Wiegand S."/>
            <person name="Jogler M."/>
            <person name="Boedeker C."/>
            <person name="Pinto D."/>
            <person name="Vollmers J."/>
            <person name="Rivas-Marin E."/>
            <person name="Kohn T."/>
            <person name="Peeters S.H."/>
            <person name="Heuer A."/>
            <person name="Rast P."/>
            <person name="Oberbeckmann S."/>
            <person name="Bunk B."/>
            <person name="Jeske O."/>
            <person name="Meyerdierks A."/>
            <person name="Storesund J.E."/>
            <person name="Kallscheuer N."/>
            <person name="Luecker S."/>
            <person name="Lage O.M."/>
            <person name="Pohl T."/>
            <person name="Merkel B.J."/>
            <person name="Hornburger P."/>
            <person name="Mueller R.-W."/>
            <person name="Bruemmer F."/>
            <person name="Labrenz M."/>
            <person name="Spormann A.M."/>
            <person name="Op den Camp H."/>
            <person name="Overmann J."/>
            <person name="Amann R."/>
            <person name="Jetten M.S.M."/>
            <person name="Mascher T."/>
            <person name="Medema M.H."/>
            <person name="Devos D.P."/>
            <person name="Kaster A.-K."/>
            <person name="Ovreas L."/>
            <person name="Rohde M."/>
            <person name="Galperin M.Y."/>
            <person name="Jogler C."/>
        </authorList>
    </citation>
    <scope>NUCLEOTIDE SEQUENCE [LARGE SCALE GENOMIC DNA]</scope>
    <source>
        <strain evidence="2 3">Enr13</strain>
    </source>
</reference>
<dbReference type="KEGG" id="snep:Enr13x_64000"/>
<gene>
    <name evidence="2" type="ORF">Enr13x_64000</name>
</gene>